<evidence type="ECO:0000313" key="4">
    <source>
        <dbReference type="Proteomes" id="UP000198397"/>
    </source>
</evidence>
<keyword evidence="4" id="KW-1185">Reference proteome</keyword>
<dbReference type="InterPro" id="IPR003736">
    <property type="entry name" value="PAAI_dom"/>
</dbReference>
<keyword evidence="1" id="KW-0378">Hydrolase</keyword>
<proteinExistence type="predicted"/>
<organism evidence="3 4">
    <name type="scientific">Halorubrum vacuolatum</name>
    <name type="common">Natronobacterium vacuolatum</name>
    <dbReference type="NCBI Taxonomy" id="63740"/>
    <lineage>
        <taxon>Archaea</taxon>
        <taxon>Methanobacteriati</taxon>
        <taxon>Methanobacteriota</taxon>
        <taxon>Stenosarchaea group</taxon>
        <taxon>Halobacteria</taxon>
        <taxon>Halobacteriales</taxon>
        <taxon>Haloferacaceae</taxon>
        <taxon>Halorubrum</taxon>
    </lineage>
</organism>
<dbReference type="PANTHER" id="PTHR42856">
    <property type="entry name" value="ACYL-COENZYME A THIOESTERASE PAAI"/>
    <property type="match status" value="1"/>
</dbReference>
<dbReference type="Proteomes" id="UP000198397">
    <property type="component" value="Unassembled WGS sequence"/>
</dbReference>
<dbReference type="RefSeq" id="WP_089383868.1">
    <property type="nucleotide sequence ID" value="NZ_FZNQ01000003.1"/>
</dbReference>
<dbReference type="OrthoDB" id="24516at2157"/>
<dbReference type="Pfam" id="PF03061">
    <property type="entry name" value="4HBT"/>
    <property type="match status" value="1"/>
</dbReference>
<dbReference type="NCBIfam" id="TIGR00369">
    <property type="entry name" value="unchar_dom_1"/>
    <property type="match status" value="1"/>
</dbReference>
<dbReference type="GO" id="GO:0016289">
    <property type="term" value="F:acyl-CoA hydrolase activity"/>
    <property type="evidence" value="ECO:0007669"/>
    <property type="project" value="TreeGrafter"/>
</dbReference>
<dbReference type="InterPro" id="IPR052723">
    <property type="entry name" value="Acyl-CoA_thioesterase_PaaI"/>
</dbReference>
<reference evidence="3 4" key="1">
    <citation type="submission" date="2017-06" db="EMBL/GenBank/DDBJ databases">
        <authorList>
            <person name="Kim H.J."/>
            <person name="Triplett B.A."/>
        </authorList>
    </citation>
    <scope>NUCLEOTIDE SEQUENCE [LARGE SCALE GENOMIC DNA]</scope>
    <source>
        <strain evidence="3 4">DSM 8800</strain>
    </source>
</reference>
<dbReference type="Gene3D" id="3.10.129.10">
    <property type="entry name" value="Hotdog Thioesterase"/>
    <property type="match status" value="1"/>
</dbReference>
<gene>
    <name evidence="3" type="ORF">SAMN06264855_10363</name>
</gene>
<sequence length="146" mass="15208">MEESIDEIRARIAEDPYCATLGIEVTALEPGYAEAELEITPALTNFHGIPHGGAIHSLADAACAAAANSRGEETVALEGNISYLDAVEVGTTLRAVAEEVHTGGRTAAYEVVVGEAGADTSGDVERDHGADDGRIATARIRAYRLS</sequence>
<evidence type="ECO:0000313" key="3">
    <source>
        <dbReference type="EMBL" id="SNR34948.1"/>
    </source>
</evidence>
<dbReference type="CDD" id="cd03443">
    <property type="entry name" value="PaaI_thioesterase"/>
    <property type="match status" value="1"/>
</dbReference>
<dbReference type="InterPro" id="IPR029069">
    <property type="entry name" value="HotDog_dom_sf"/>
</dbReference>
<name>A0A238VL62_HALVU</name>
<dbReference type="SUPFAM" id="SSF54637">
    <property type="entry name" value="Thioesterase/thiol ester dehydrase-isomerase"/>
    <property type="match status" value="1"/>
</dbReference>
<dbReference type="PANTHER" id="PTHR42856:SF1">
    <property type="entry name" value="ACYL-COENZYME A THIOESTERASE PAAI"/>
    <property type="match status" value="1"/>
</dbReference>
<feature type="domain" description="Thioesterase" evidence="2">
    <location>
        <begin position="47"/>
        <end position="113"/>
    </location>
</feature>
<accession>A0A238VL62</accession>
<evidence type="ECO:0000256" key="1">
    <source>
        <dbReference type="ARBA" id="ARBA00022801"/>
    </source>
</evidence>
<dbReference type="InterPro" id="IPR006683">
    <property type="entry name" value="Thioestr_dom"/>
</dbReference>
<evidence type="ECO:0000259" key="2">
    <source>
        <dbReference type="Pfam" id="PF03061"/>
    </source>
</evidence>
<dbReference type="EMBL" id="FZNQ01000003">
    <property type="protein sequence ID" value="SNR34948.1"/>
    <property type="molecule type" value="Genomic_DNA"/>
</dbReference>
<protein>
    <submittedName>
        <fullName evidence="3">Acyl-CoA thioesterase</fullName>
    </submittedName>
</protein>
<dbReference type="AlphaFoldDB" id="A0A238VL62"/>